<dbReference type="AlphaFoldDB" id="A0AAD9RNA3"/>
<dbReference type="EMBL" id="JAIFRP010000030">
    <property type="protein sequence ID" value="KAK2582806.1"/>
    <property type="molecule type" value="Genomic_DNA"/>
</dbReference>
<feature type="domain" description="Endonuclease/exonuclease/phosphatase" evidence="2">
    <location>
        <begin position="104"/>
        <end position="226"/>
    </location>
</feature>
<evidence type="ECO:0008006" key="5">
    <source>
        <dbReference type="Google" id="ProtNLM"/>
    </source>
</evidence>
<organism evidence="3 4">
    <name type="scientific">Odynerus spinipes</name>
    <dbReference type="NCBI Taxonomy" id="1348599"/>
    <lineage>
        <taxon>Eukaryota</taxon>
        <taxon>Metazoa</taxon>
        <taxon>Ecdysozoa</taxon>
        <taxon>Arthropoda</taxon>
        <taxon>Hexapoda</taxon>
        <taxon>Insecta</taxon>
        <taxon>Pterygota</taxon>
        <taxon>Neoptera</taxon>
        <taxon>Endopterygota</taxon>
        <taxon>Hymenoptera</taxon>
        <taxon>Apocrita</taxon>
        <taxon>Aculeata</taxon>
        <taxon>Vespoidea</taxon>
        <taxon>Vespidae</taxon>
        <taxon>Eumeninae</taxon>
        <taxon>Odynerus</taxon>
    </lineage>
</organism>
<reference evidence="3" key="1">
    <citation type="submission" date="2021-08" db="EMBL/GenBank/DDBJ databases">
        <authorList>
            <person name="Misof B."/>
            <person name="Oliver O."/>
            <person name="Podsiadlowski L."/>
            <person name="Donath A."/>
            <person name="Peters R."/>
            <person name="Mayer C."/>
            <person name="Rust J."/>
            <person name="Gunkel S."/>
            <person name="Lesny P."/>
            <person name="Martin S."/>
            <person name="Oeyen J.P."/>
            <person name="Petersen M."/>
            <person name="Panagiotis P."/>
            <person name="Wilbrandt J."/>
            <person name="Tanja T."/>
        </authorList>
    </citation>
    <scope>NUCLEOTIDE SEQUENCE</scope>
    <source>
        <strain evidence="3">GBR_01_08_01A</strain>
        <tissue evidence="3">Thorax + abdomen</tissue>
    </source>
</reference>
<dbReference type="SUPFAM" id="SSF56219">
    <property type="entry name" value="DNase I-like"/>
    <property type="match status" value="1"/>
</dbReference>
<keyword evidence="4" id="KW-1185">Reference proteome</keyword>
<evidence type="ECO:0000313" key="4">
    <source>
        <dbReference type="Proteomes" id="UP001258017"/>
    </source>
</evidence>
<accession>A0AAD9RNA3</accession>
<dbReference type="Gene3D" id="3.60.10.10">
    <property type="entry name" value="Endonuclease/exonuclease/phosphatase"/>
    <property type="match status" value="1"/>
</dbReference>
<dbReference type="CDD" id="cd01650">
    <property type="entry name" value="RT_nLTR_like"/>
    <property type="match status" value="1"/>
</dbReference>
<dbReference type="PANTHER" id="PTHR47510">
    <property type="entry name" value="REVERSE TRANSCRIPTASE DOMAIN-CONTAINING PROTEIN"/>
    <property type="match status" value="1"/>
</dbReference>
<dbReference type="InterPro" id="IPR043502">
    <property type="entry name" value="DNA/RNA_pol_sf"/>
</dbReference>
<protein>
    <recommendedName>
        <fullName evidence="5">Reverse transcriptase domain-containing protein</fullName>
    </recommendedName>
</protein>
<dbReference type="InterPro" id="IPR036691">
    <property type="entry name" value="Endo/exonu/phosph_ase_sf"/>
</dbReference>
<gene>
    <name evidence="3" type="ORF">KPH14_008895</name>
</gene>
<dbReference type="Pfam" id="PF00078">
    <property type="entry name" value="RVT_1"/>
    <property type="match status" value="1"/>
</dbReference>
<dbReference type="GO" id="GO:0071897">
    <property type="term" value="P:DNA biosynthetic process"/>
    <property type="evidence" value="ECO:0007669"/>
    <property type="project" value="UniProtKB-ARBA"/>
</dbReference>
<dbReference type="InterPro" id="IPR005135">
    <property type="entry name" value="Endo/exonuclease/phosphatase"/>
</dbReference>
<proteinExistence type="predicted"/>
<feature type="domain" description="Reverse transcriptase" evidence="1">
    <location>
        <begin position="575"/>
        <end position="680"/>
    </location>
</feature>
<dbReference type="InterPro" id="IPR000477">
    <property type="entry name" value="RT_dom"/>
</dbReference>
<dbReference type="PANTHER" id="PTHR47510:SF3">
    <property type="entry name" value="ENDO_EXONUCLEASE_PHOSPHATASE DOMAIN-CONTAINING PROTEIN"/>
    <property type="match status" value="1"/>
</dbReference>
<reference evidence="3" key="2">
    <citation type="journal article" date="2023" name="Commun. Biol.">
        <title>Intrasexual cuticular hydrocarbon dimorphism in a wasp sheds light on hydrocarbon biosynthesis genes in Hymenoptera.</title>
        <authorList>
            <person name="Moris V.C."/>
            <person name="Podsiadlowski L."/>
            <person name="Martin S."/>
            <person name="Oeyen J.P."/>
            <person name="Donath A."/>
            <person name="Petersen M."/>
            <person name="Wilbrandt J."/>
            <person name="Misof B."/>
            <person name="Liedtke D."/>
            <person name="Thamm M."/>
            <person name="Scheiner R."/>
            <person name="Schmitt T."/>
            <person name="Niehuis O."/>
        </authorList>
    </citation>
    <scope>NUCLEOTIDE SEQUENCE</scope>
    <source>
        <strain evidence="3">GBR_01_08_01A</strain>
    </source>
</reference>
<dbReference type="Pfam" id="PF14529">
    <property type="entry name" value="Exo_endo_phos_2"/>
    <property type="match status" value="1"/>
</dbReference>
<dbReference type="GO" id="GO:0003824">
    <property type="term" value="F:catalytic activity"/>
    <property type="evidence" value="ECO:0007669"/>
    <property type="project" value="InterPro"/>
</dbReference>
<evidence type="ECO:0000313" key="3">
    <source>
        <dbReference type="EMBL" id="KAK2582806.1"/>
    </source>
</evidence>
<comment type="caution">
    <text evidence="3">The sequence shown here is derived from an EMBL/GenBank/DDBJ whole genome shotgun (WGS) entry which is preliminary data.</text>
</comment>
<sequence length="690" mass="79829">MAAKNTNSIVTYQRRLDLEEFIKGNNLDIALLSETKLNKMHKIDIEGYDIIRTDRPNTKKGGGTAIIIQNNIPYSKVTYPSSENNSIIKYTIIKLKINRNQRLFLASIYATNKIETKQEFLNELNTIFTKLKLNDKDTYYILAGDYNARHIEFGDRTNNTRGRLLSKWERENIQQYKTKIYAPREPTYIPSNTILDIAIVDSRLQLKNLQDGKIDTLTYDSDHRAIVIEIQTELTHIPTTTAPRLLYKATKWNRFTGYLNDEYQIIIPDDRNLTKQEIDEHIDQISKHIQNAIDKKVPKADKKNKPNQYISNKIKKLHNHKSKLLTTLHAMQKTNYPASELTINYIKSLLKLTKEKIQEEIKANIEAHWTKIMNKIDYKNPDKFFPVINKVFRPRRRQEIPNIHVKKTDQNIISRSQCNLNLAIEEENEYIVTDKTDKLNIIGEYYEAVNSPRYLNTGTRFKEIIDSAINIFTTQYIADRNANKTTCNFSRENRAYKPATEMDTPKYFCSINEVCTIFKNLPNKTSVGVDKIPSIILKHLPMKIMKDYTVLFNNALNMQYFPDAWKIVKIIPILKKGKPPNRASSYRPISLTPNISKVYEAVINSRIVAQCETGKVIPDNQFGFRHQLSTVHAIHKLLSDVNAHLANNEMVGATLIDLEKAFDSVWINGLIYTLLNQPFRPSGGFAPWTP</sequence>
<dbReference type="SUPFAM" id="SSF56672">
    <property type="entry name" value="DNA/RNA polymerases"/>
    <property type="match status" value="1"/>
</dbReference>
<evidence type="ECO:0000259" key="1">
    <source>
        <dbReference type="Pfam" id="PF00078"/>
    </source>
</evidence>
<name>A0AAD9RNA3_9HYME</name>
<dbReference type="Proteomes" id="UP001258017">
    <property type="component" value="Unassembled WGS sequence"/>
</dbReference>
<evidence type="ECO:0000259" key="2">
    <source>
        <dbReference type="Pfam" id="PF14529"/>
    </source>
</evidence>